<evidence type="ECO:0000313" key="1">
    <source>
        <dbReference type="EMBL" id="CAY81462.1"/>
    </source>
</evidence>
<accession>C8ZDJ6</accession>
<sequence>MGASSGRIGKSMLTQGTFPLASSGCLKCDSTAQSLHASSSALIEFLVDFGIKPKEFPHKYVTGLSSDDSPMDLNVGMLNSSLRDSGYSPSNSKAFSIITNLSLFPQNI</sequence>
<organism evidence="1">
    <name type="scientific">Saccharomyces cerevisiae (strain Lalvin EC1118 / Prise de mousse)</name>
    <name type="common">Baker's yeast</name>
    <dbReference type="NCBI Taxonomy" id="643680"/>
    <lineage>
        <taxon>Eukaryota</taxon>
        <taxon>Fungi</taxon>
        <taxon>Dikarya</taxon>
        <taxon>Ascomycota</taxon>
        <taxon>Saccharomycotina</taxon>
        <taxon>Saccharomycetes</taxon>
        <taxon>Saccharomycetales</taxon>
        <taxon>Saccharomycetaceae</taxon>
        <taxon>Saccharomyces</taxon>
    </lineage>
</organism>
<dbReference type="PROSITE" id="PS51257">
    <property type="entry name" value="PROKAR_LIPOPROTEIN"/>
    <property type="match status" value="1"/>
</dbReference>
<dbReference type="AlphaFoldDB" id="C8ZDJ6"/>
<gene>
    <name evidence="1" type="ORF">EC1118_1L7_0793g</name>
</gene>
<dbReference type="HOGENOM" id="CLU_2199047_0_0_1"/>
<protein>
    <submittedName>
        <fullName evidence="1">EC1118_1L7_0793p</fullName>
    </submittedName>
</protein>
<dbReference type="EMBL" id="FN393080">
    <property type="protein sequence ID" value="CAY81462.1"/>
    <property type="molecule type" value="Genomic_DNA"/>
</dbReference>
<proteinExistence type="predicted"/>
<name>C8ZDJ6_YEAS8</name>
<reference evidence="1" key="1">
    <citation type="journal article" date="2009" name="Proc. Natl. Acad. Sci. U.S.A.">
        <title>Eukaryote-to-eukaryote gene transfer events revealed by the genome sequence of the wine yeast Saccharomyces cerevisiae EC1118.</title>
        <authorList>
            <person name="Novo M."/>
            <person name="Bigey F."/>
            <person name="Beyne E."/>
            <person name="Galeote V."/>
            <person name="Gavory F."/>
            <person name="Mallet S."/>
            <person name="Cambot B."/>
            <person name="Legras J.L."/>
            <person name="Wincker P."/>
            <person name="Casaregola S."/>
            <person name="Dequin S."/>
        </authorList>
    </citation>
    <scope>NUCLEOTIDE SEQUENCE [LARGE SCALE GENOMIC DNA]</scope>
    <source>
        <strain evidence="1">Lalvin EC1118</strain>
        <strain>Lalvin EC1118 / Prise de mousse</strain>
    </source>
</reference>